<dbReference type="InterPro" id="IPR011006">
    <property type="entry name" value="CheY-like_superfamily"/>
</dbReference>
<protein>
    <recommendedName>
        <fullName evidence="3">Response regulator receiver domain-containing protein</fullName>
    </recommendedName>
</protein>
<accession>A0A450SSK2</accession>
<evidence type="ECO:0008006" key="3">
    <source>
        <dbReference type="Google" id="ProtNLM"/>
    </source>
</evidence>
<gene>
    <name evidence="1" type="ORF">BECKDK2373B_GA0170837_106212</name>
    <name evidence="2" type="ORF">BECKDK2373C_GA0170839_106912</name>
</gene>
<organism evidence="1">
    <name type="scientific">Candidatus Kentrum sp. DK</name>
    <dbReference type="NCBI Taxonomy" id="2126562"/>
    <lineage>
        <taxon>Bacteria</taxon>
        <taxon>Pseudomonadati</taxon>
        <taxon>Pseudomonadota</taxon>
        <taxon>Gammaproteobacteria</taxon>
        <taxon>Candidatus Kentrum</taxon>
    </lineage>
</organism>
<evidence type="ECO:0000313" key="1">
    <source>
        <dbReference type="EMBL" id="VFJ56950.1"/>
    </source>
</evidence>
<sequence>MKYLLIDDMPSYLKSHKRTLESAGHTAELARDVGTGWISIKNGVDMGDPFDLVLIDLALDREIPEFNREYKEMKDVLHSQGYGDLPISGQALGLRLWRMREEIRQRYCYITNHPQLWLDNLNREDPEFGGEKLEELQQEVVLDKSDLWSRNIQEKLHIAHQVWMDKQWI</sequence>
<dbReference type="EMBL" id="CAADEX010000062">
    <property type="protein sequence ID" value="VFJ56950.1"/>
    <property type="molecule type" value="Genomic_DNA"/>
</dbReference>
<dbReference type="SUPFAM" id="SSF52172">
    <property type="entry name" value="CheY-like"/>
    <property type="match status" value="1"/>
</dbReference>
<name>A0A450SSK2_9GAMM</name>
<evidence type="ECO:0000313" key="2">
    <source>
        <dbReference type="EMBL" id="VFJ59047.1"/>
    </source>
</evidence>
<reference evidence="1" key="1">
    <citation type="submission" date="2019-02" db="EMBL/GenBank/DDBJ databases">
        <authorList>
            <person name="Gruber-Vodicka R. H."/>
            <person name="Seah K. B. B."/>
        </authorList>
    </citation>
    <scope>NUCLEOTIDE SEQUENCE</scope>
    <source>
        <strain evidence="2">BECK_DK161</strain>
        <strain evidence="1">BECK_DK47</strain>
    </source>
</reference>
<dbReference type="EMBL" id="CAADEY010000069">
    <property type="protein sequence ID" value="VFJ59047.1"/>
    <property type="molecule type" value="Genomic_DNA"/>
</dbReference>
<dbReference type="AlphaFoldDB" id="A0A450SSK2"/>
<proteinExistence type="predicted"/>